<dbReference type="Pfam" id="PF03168">
    <property type="entry name" value="LEA_2"/>
    <property type="match status" value="1"/>
</dbReference>
<dbReference type="Gene3D" id="2.60.40.1820">
    <property type="match status" value="1"/>
</dbReference>
<keyword evidence="1" id="KW-1133">Transmembrane helix</keyword>
<feature type="transmembrane region" description="Helical" evidence="1">
    <location>
        <begin position="40"/>
        <end position="63"/>
    </location>
</feature>
<sequence>MADTTEQAKPFAHAALQSLSDEEEALSAHLKSGQRKYIKCCGCFTAFLLILAVTILVLFFTVFHVKEPVIRINTLTLNPERLLTNGAFRTNTNVTLVADISVKNPNYASFKFNNGTTTVFYGGKVVGEGRIPSEKAEGRRTTHMNITVNMNPDEILKVPSWVTDVISRVMTMNTSTAIDGKVKIFNNIKKKFAVQVNCTITYNLSSLNIQQNCTPHFL</sequence>
<accession>A0A2C9W9Z4</accession>
<evidence type="ECO:0000313" key="3">
    <source>
        <dbReference type="EMBL" id="OAY56433.1"/>
    </source>
</evidence>
<dbReference type="STRING" id="3983.A0A2C9W9Z4"/>
<keyword evidence="1" id="KW-0472">Membrane</keyword>
<protein>
    <recommendedName>
        <fullName evidence="2">Late embryogenesis abundant protein LEA-2 subgroup domain-containing protein</fullName>
    </recommendedName>
</protein>
<name>A0A2C9W9Z4_MANES</name>
<dbReference type="InterPro" id="IPR004864">
    <property type="entry name" value="LEA_2"/>
</dbReference>
<evidence type="ECO:0000259" key="2">
    <source>
        <dbReference type="Pfam" id="PF03168"/>
    </source>
</evidence>
<reference evidence="3" key="1">
    <citation type="submission" date="2016-02" db="EMBL/GenBank/DDBJ databases">
        <title>WGS assembly of Manihot esculenta.</title>
        <authorList>
            <person name="Bredeson J.V."/>
            <person name="Prochnik S.E."/>
            <person name="Lyons J.B."/>
            <person name="Schmutz J."/>
            <person name="Grimwood J."/>
            <person name="Vrebalov J."/>
            <person name="Bart R.S."/>
            <person name="Amuge T."/>
            <person name="Ferguson M.E."/>
            <person name="Green R."/>
            <person name="Putnam N."/>
            <person name="Stites J."/>
            <person name="Rounsley S."/>
            <person name="Rokhsar D.S."/>
        </authorList>
    </citation>
    <scope>NUCLEOTIDE SEQUENCE [LARGE SCALE GENOMIC DNA]</scope>
    <source>
        <tissue evidence="3">Leaf</tissue>
    </source>
</reference>
<evidence type="ECO:0000256" key="1">
    <source>
        <dbReference type="SAM" id="Phobius"/>
    </source>
</evidence>
<dbReference type="SUPFAM" id="SSF117070">
    <property type="entry name" value="LEA14-like"/>
    <property type="match status" value="1"/>
</dbReference>
<dbReference type="AlphaFoldDB" id="A0A2C9W9Z4"/>
<dbReference type="InterPro" id="IPR055301">
    <property type="entry name" value="Lea14-like_2"/>
</dbReference>
<proteinExistence type="predicted"/>
<gene>
    <name evidence="3" type="ORF">MANES_02G016000</name>
</gene>
<dbReference type="EMBL" id="CM004388">
    <property type="protein sequence ID" value="OAY56433.1"/>
    <property type="molecule type" value="Genomic_DNA"/>
</dbReference>
<keyword evidence="1" id="KW-0812">Transmembrane</keyword>
<feature type="domain" description="Late embryogenesis abundant protein LEA-2 subgroup" evidence="2">
    <location>
        <begin position="100"/>
        <end position="199"/>
    </location>
</feature>
<dbReference type="PANTHER" id="PTHR31852">
    <property type="entry name" value="LATE EMBRYOGENESIS ABUNDANT (LEA) HYDROXYPROLINE-RICH GLYCOPROTEIN FAMILY"/>
    <property type="match status" value="1"/>
</dbReference>
<organism evidence="3">
    <name type="scientific">Manihot esculenta</name>
    <name type="common">Cassava</name>
    <name type="synonym">Jatropha manihot</name>
    <dbReference type="NCBI Taxonomy" id="3983"/>
    <lineage>
        <taxon>Eukaryota</taxon>
        <taxon>Viridiplantae</taxon>
        <taxon>Streptophyta</taxon>
        <taxon>Embryophyta</taxon>
        <taxon>Tracheophyta</taxon>
        <taxon>Spermatophyta</taxon>
        <taxon>Magnoliopsida</taxon>
        <taxon>eudicotyledons</taxon>
        <taxon>Gunneridae</taxon>
        <taxon>Pentapetalae</taxon>
        <taxon>rosids</taxon>
        <taxon>fabids</taxon>
        <taxon>Malpighiales</taxon>
        <taxon>Euphorbiaceae</taxon>
        <taxon>Crotonoideae</taxon>
        <taxon>Manihoteae</taxon>
        <taxon>Manihot</taxon>
    </lineage>
</organism>